<keyword evidence="2" id="KW-0812">Transmembrane</keyword>
<feature type="compositionally biased region" description="Basic residues" evidence="1">
    <location>
        <begin position="1"/>
        <end position="13"/>
    </location>
</feature>
<dbReference type="OrthoDB" id="5119225at2"/>
<dbReference type="AlphaFoldDB" id="A0A368T5L3"/>
<evidence type="ECO:0000259" key="3">
    <source>
        <dbReference type="Pfam" id="PF07331"/>
    </source>
</evidence>
<feature type="region of interest" description="Disordered" evidence="1">
    <location>
        <begin position="1"/>
        <end position="45"/>
    </location>
</feature>
<evidence type="ECO:0000313" key="5">
    <source>
        <dbReference type="Proteomes" id="UP000253318"/>
    </source>
</evidence>
<accession>A0A368T5L3</accession>
<sequence length="207" mass="21508">MDRRLPDRRRVRHLPPGGDRPRGERARQSGARVSAPPSAAPPRDARAPWWGRAELGVAAFLYLVAALVLVDAAGLDAGVTQRGPVGPAAVPVGVGLLLIVVATVLAVDVLRGGRGAAEDGEDVDPEATSDWRTVALLAGAFLTNAALIDIAGWIISGALLFWGSAFALGSRHWIRDPLISVGLSAGTHLLFGSLGIWLPAGPFTGVI</sequence>
<protein>
    <recommendedName>
        <fullName evidence="3">DUF1468 domain-containing protein</fullName>
    </recommendedName>
</protein>
<keyword evidence="2" id="KW-0472">Membrane</keyword>
<feature type="transmembrane region" description="Helical" evidence="2">
    <location>
        <begin position="55"/>
        <end position="75"/>
    </location>
</feature>
<feature type="domain" description="DUF1468" evidence="3">
    <location>
        <begin position="57"/>
        <end position="199"/>
    </location>
</feature>
<evidence type="ECO:0000256" key="2">
    <source>
        <dbReference type="SAM" id="Phobius"/>
    </source>
</evidence>
<proteinExistence type="predicted"/>
<organism evidence="4 5">
    <name type="scientific">Marinitenerispora sediminis</name>
    <dbReference type="NCBI Taxonomy" id="1931232"/>
    <lineage>
        <taxon>Bacteria</taxon>
        <taxon>Bacillati</taxon>
        <taxon>Actinomycetota</taxon>
        <taxon>Actinomycetes</taxon>
        <taxon>Streptosporangiales</taxon>
        <taxon>Nocardiopsidaceae</taxon>
        <taxon>Marinitenerispora</taxon>
    </lineage>
</organism>
<gene>
    <name evidence="4" type="ORF">DEF24_11465</name>
</gene>
<dbReference type="InterPro" id="IPR009936">
    <property type="entry name" value="DUF1468"/>
</dbReference>
<comment type="caution">
    <text evidence="4">The sequence shown here is derived from an EMBL/GenBank/DDBJ whole genome shotgun (WGS) entry which is preliminary data.</text>
</comment>
<dbReference type="Pfam" id="PF07331">
    <property type="entry name" value="TctB"/>
    <property type="match status" value="1"/>
</dbReference>
<name>A0A368T5L3_9ACTN</name>
<feature type="transmembrane region" description="Helical" evidence="2">
    <location>
        <begin position="177"/>
        <end position="198"/>
    </location>
</feature>
<evidence type="ECO:0000256" key="1">
    <source>
        <dbReference type="SAM" id="MobiDB-lite"/>
    </source>
</evidence>
<feature type="transmembrane region" description="Helical" evidence="2">
    <location>
        <begin position="87"/>
        <end position="110"/>
    </location>
</feature>
<reference evidence="4 5" key="1">
    <citation type="submission" date="2018-04" db="EMBL/GenBank/DDBJ databases">
        <title>Novel actinobacteria from marine sediment.</title>
        <authorList>
            <person name="Ng Z.Y."/>
            <person name="Tan G.Y.A."/>
        </authorList>
    </citation>
    <scope>NUCLEOTIDE SEQUENCE [LARGE SCALE GENOMIC DNA]</scope>
    <source>
        <strain evidence="4 5">TPS81</strain>
    </source>
</reference>
<dbReference type="Proteomes" id="UP000253318">
    <property type="component" value="Unassembled WGS sequence"/>
</dbReference>
<keyword evidence="5" id="KW-1185">Reference proteome</keyword>
<evidence type="ECO:0000313" key="4">
    <source>
        <dbReference type="EMBL" id="RCV58991.1"/>
    </source>
</evidence>
<dbReference type="EMBL" id="QEIN01000075">
    <property type="protein sequence ID" value="RCV58991.1"/>
    <property type="molecule type" value="Genomic_DNA"/>
</dbReference>
<keyword evidence="2" id="KW-1133">Transmembrane helix</keyword>